<sequence length="362" mass="39956">MKKIWIAILCPLVGLAQANKPEGFQISGKLEGLKEGSEVALMNGTDGKKIASVAAKQGLFTLKGKLTAPGICQITFPGKSDNIDLFMNPNDKVTVSGKASDINNATVKGSWVQDDYAEFKQRFNPLKDHLNGAAMKIDAEKDPSRRDSLMGLFNRYKNEVVAATARFIQDKPASPVSGFVLLVTAPLMSGISEIEANYGQLKAGARTTAYAQQIEKNIELSRVGAVGSKALVFTQKDTANKPVSLTSFKGKYVLVDFWASWCRPCRNENPNVVKAFHEFKDKNFTVLGVSLDQNKESWIQAIRADGLTWTHVSDLQYWNNEVARMYNIQGIPANMLIDPDGKIIARDLREEALQETLRKVLK</sequence>
<evidence type="ECO:0000256" key="2">
    <source>
        <dbReference type="ARBA" id="ARBA00022748"/>
    </source>
</evidence>
<dbReference type="Pfam" id="PF14289">
    <property type="entry name" value="DUF4369"/>
    <property type="match status" value="1"/>
</dbReference>
<dbReference type="RefSeq" id="WP_105470886.1">
    <property type="nucleotide sequence ID" value="NZ_FNNO01000019.1"/>
</dbReference>
<dbReference type="EMBL" id="FNNO01000019">
    <property type="protein sequence ID" value="SDX54079.1"/>
    <property type="molecule type" value="Genomic_DNA"/>
</dbReference>
<evidence type="ECO:0000259" key="5">
    <source>
        <dbReference type="PROSITE" id="PS51352"/>
    </source>
</evidence>
<dbReference type="InterPro" id="IPR036249">
    <property type="entry name" value="Thioredoxin-like_sf"/>
</dbReference>
<evidence type="ECO:0000256" key="3">
    <source>
        <dbReference type="ARBA" id="ARBA00023157"/>
    </source>
</evidence>
<accession>A0A8X8LF68</accession>
<dbReference type="AlphaFoldDB" id="A0A8X8LF68"/>
<dbReference type="PANTHER" id="PTHR42852:SF6">
    <property type="entry name" value="THIOL:DISULFIDE INTERCHANGE PROTEIN DSBE"/>
    <property type="match status" value="1"/>
</dbReference>
<dbReference type="CDD" id="cd02966">
    <property type="entry name" value="TlpA_like_family"/>
    <property type="match status" value="1"/>
</dbReference>
<dbReference type="GO" id="GO:0016209">
    <property type="term" value="F:antioxidant activity"/>
    <property type="evidence" value="ECO:0007669"/>
    <property type="project" value="InterPro"/>
</dbReference>
<organism evidence="6 7">
    <name type="scientific">Hydrobacter penzbergensis</name>
    <dbReference type="NCBI Taxonomy" id="1235997"/>
    <lineage>
        <taxon>Bacteria</taxon>
        <taxon>Pseudomonadati</taxon>
        <taxon>Bacteroidota</taxon>
        <taxon>Chitinophagia</taxon>
        <taxon>Chitinophagales</taxon>
        <taxon>Chitinophagaceae</taxon>
        <taxon>Hydrobacter</taxon>
    </lineage>
</organism>
<keyword evidence="7" id="KW-1185">Reference proteome</keyword>
<reference evidence="6 7" key="1">
    <citation type="submission" date="2016-10" db="EMBL/GenBank/DDBJ databases">
        <authorList>
            <person name="Varghese N."/>
            <person name="Submissions S."/>
        </authorList>
    </citation>
    <scope>NUCLEOTIDE SEQUENCE [LARGE SCALE GENOMIC DNA]</scope>
    <source>
        <strain evidence="6 7">DSM 25353</strain>
    </source>
</reference>
<protein>
    <submittedName>
        <fullName evidence="6">Peroxiredoxin</fullName>
    </submittedName>
</protein>
<dbReference type="GO" id="GO:0030313">
    <property type="term" value="C:cell envelope"/>
    <property type="evidence" value="ECO:0007669"/>
    <property type="project" value="UniProtKB-SubCell"/>
</dbReference>
<proteinExistence type="predicted"/>
<keyword evidence="3" id="KW-1015">Disulfide bond</keyword>
<evidence type="ECO:0000313" key="6">
    <source>
        <dbReference type="EMBL" id="SDX54079.1"/>
    </source>
</evidence>
<name>A0A8X8LF68_9BACT</name>
<dbReference type="PROSITE" id="PS51352">
    <property type="entry name" value="THIOREDOXIN_2"/>
    <property type="match status" value="1"/>
</dbReference>
<keyword evidence="2" id="KW-0201">Cytochrome c-type biogenesis</keyword>
<dbReference type="Pfam" id="PF00578">
    <property type="entry name" value="AhpC-TSA"/>
    <property type="match status" value="1"/>
</dbReference>
<dbReference type="InterPro" id="IPR050553">
    <property type="entry name" value="Thioredoxin_ResA/DsbE_sf"/>
</dbReference>
<dbReference type="Gene3D" id="3.40.30.10">
    <property type="entry name" value="Glutaredoxin"/>
    <property type="match status" value="1"/>
</dbReference>
<dbReference type="GO" id="GO:0017004">
    <property type="term" value="P:cytochrome complex assembly"/>
    <property type="evidence" value="ECO:0007669"/>
    <property type="project" value="UniProtKB-KW"/>
</dbReference>
<dbReference type="Proteomes" id="UP000198711">
    <property type="component" value="Unassembled WGS sequence"/>
</dbReference>
<dbReference type="GO" id="GO:0016491">
    <property type="term" value="F:oxidoreductase activity"/>
    <property type="evidence" value="ECO:0007669"/>
    <property type="project" value="InterPro"/>
</dbReference>
<dbReference type="InterPro" id="IPR013766">
    <property type="entry name" value="Thioredoxin_domain"/>
</dbReference>
<feature type="domain" description="Thioredoxin" evidence="5">
    <location>
        <begin position="224"/>
        <end position="362"/>
    </location>
</feature>
<comment type="caution">
    <text evidence="6">The sequence shown here is derived from an EMBL/GenBank/DDBJ whole genome shotgun (WGS) entry which is preliminary data.</text>
</comment>
<comment type="subcellular location">
    <subcellularLocation>
        <location evidence="1">Cell envelope</location>
    </subcellularLocation>
</comment>
<dbReference type="InterPro" id="IPR000866">
    <property type="entry name" value="AhpC/TSA"/>
</dbReference>
<keyword evidence="4" id="KW-0676">Redox-active center</keyword>
<evidence type="ECO:0000313" key="7">
    <source>
        <dbReference type="Proteomes" id="UP000198711"/>
    </source>
</evidence>
<dbReference type="PANTHER" id="PTHR42852">
    <property type="entry name" value="THIOL:DISULFIDE INTERCHANGE PROTEIN DSBE"/>
    <property type="match status" value="1"/>
</dbReference>
<dbReference type="SUPFAM" id="SSF52833">
    <property type="entry name" value="Thioredoxin-like"/>
    <property type="match status" value="1"/>
</dbReference>
<gene>
    <name evidence="6" type="ORF">SAMN05444410_11940</name>
</gene>
<evidence type="ECO:0000256" key="4">
    <source>
        <dbReference type="ARBA" id="ARBA00023284"/>
    </source>
</evidence>
<dbReference type="InterPro" id="IPR025380">
    <property type="entry name" value="DUF4369"/>
</dbReference>
<evidence type="ECO:0000256" key="1">
    <source>
        <dbReference type="ARBA" id="ARBA00004196"/>
    </source>
</evidence>